<reference evidence="4" key="1">
    <citation type="submission" date="2017-03" db="EMBL/GenBank/DDBJ databases">
        <title>Phytopthora megakarya and P. palmivora, two closely related causual agents of cacao black pod achieved similar genome size and gene model numbers by different mechanisms.</title>
        <authorList>
            <person name="Ali S."/>
            <person name="Shao J."/>
            <person name="Larry D.J."/>
            <person name="Kronmiller B."/>
            <person name="Shen D."/>
            <person name="Strem M.D."/>
            <person name="Melnick R.L."/>
            <person name="Guiltinan M.J."/>
            <person name="Tyler B.M."/>
            <person name="Meinhardt L.W."/>
            <person name="Bailey B.A."/>
        </authorList>
    </citation>
    <scope>NUCLEOTIDE SEQUENCE [LARGE SCALE GENOMIC DNA]</scope>
    <source>
        <strain evidence="4">zdho120</strain>
    </source>
</reference>
<evidence type="ECO:0000256" key="1">
    <source>
        <dbReference type="SAM" id="MobiDB-lite"/>
    </source>
</evidence>
<accession>A0A225X438</accession>
<dbReference type="Proteomes" id="UP000198211">
    <property type="component" value="Unassembled WGS sequence"/>
</dbReference>
<evidence type="ECO:0000313" key="4">
    <source>
        <dbReference type="Proteomes" id="UP000198211"/>
    </source>
</evidence>
<comment type="caution">
    <text evidence="3">The sequence shown here is derived from an EMBL/GenBank/DDBJ whole genome shotgun (WGS) entry which is preliminary data.</text>
</comment>
<evidence type="ECO:0000313" key="3">
    <source>
        <dbReference type="EMBL" id="OWZ23989.1"/>
    </source>
</evidence>
<evidence type="ECO:0000259" key="2">
    <source>
        <dbReference type="Pfam" id="PF12776"/>
    </source>
</evidence>
<organism evidence="3 4">
    <name type="scientific">Phytophthora megakarya</name>
    <dbReference type="NCBI Taxonomy" id="4795"/>
    <lineage>
        <taxon>Eukaryota</taxon>
        <taxon>Sar</taxon>
        <taxon>Stramenopiles</taxon>
        <taxon>Oomycota</taxon>
        <taxon>Peronosporomycetes</taxon>
        <taxon>Peronosporales</taxon>
        <taxon>Peronosporaceae</taxon>
        <taxon>Phytophthora</taxon>
    </lineage>
</organism>
<feature type="region of interest" description="Disordered" evidence="1">
    <location>
        <begin position="134"/>
        <end position="168"/>
    </location>
</feature>
<feature type="compositionally biased region" description="Basic and acidic residues" evidence="1">
    <location>
        <begin position="134"/>
        <end position="145"/>
    </location>
</feature>
<name>A0A225X438_9STRA</name>
<dbReference type="Pfam" id="PF12776">
    <property type="entry name" value="Myb_DNA-bind_3"/>
    <property type="match status" value="1"/>
</dbReference>
<keyword evidence="4" id="KW-1185">Reference proteome</keyword>
<dbReference type="AlphaFoldDB" id="A0A225X438"/>
<feature type="domain" description="Myb/SANT-like" evidence="2">
    <location>
        <begin position="16"/>
        <end position="92"/>
    </location>
</feature>
<protein>
    <recommendedName>
        <fullName evidence="2">Myb/SANT-like domain-containing protein</fullName>
    </recommendedName>
</protein>
<sequence>MGESAKQTWGQHRAVWDLSRERVLMDVFDKTRLDPALRTDRGLKARGWDHLAEQFNDRCKSTFHVDQLRSKANRLMMDYELFKDVGGERSLSDKDWDKLILDMPDNANRLQMFKKSGFAHVDVCRHISRGKDELTESQQRLERQSPHAPVPAKRTLLPYNKSPEPKRTRVNVKPEFSWGPREEKLLLFLCWRAKLDRVKSVDEGNKPQVWLETAKELNNICKTNFDDDQFKSKYVELMQLYDQFKRATGFLGDLETVPKTDKEWTQLLQDRPQCSVELQQLQKSGGFPHVEVCSLIAGDQSTEDVEPASVNEFLVTGVLKRTEVKDDLNTESVNTVASAQASLAADILSQQLPETNTTGSENEATVLEAVAAPAGMTQQLHDNLNMFLKTSTAYLVMLINDHNQQSDK</sequence>
<gene>
    <name evidence="3" type="ORF">PHMEG_0001024</name>
</gene>
<dbReference type="OrthoDB" id="117342at2759"/>
<dbReference type="EMBL" id="NBNE01000033">
    <property type="protein sequence ID" value="OWZ23989.1"/>
    <property type="molecule type" value="Genomic_DNA"/>
</dbReference>
<proteinExistence type="predicted"/>
<dbReference type="InterPro" id="IPR024752">
    <property type="entry name" value="Myb/SANT-like_dom"/>
</dbReference>